<keyword evidence="6 14" id="KW-0560">Oxidoreductase</keyword>
<dbReference type="Gene3D" id="3.10.20.740">
    <property type="match status" value="1"/>
</dbReference>
<evidence type="ECO:0000313" key="15">
    <source>
        <dbReference type="Proteomes" id="UP001597351"/>
    </source>
</evidence>
<evidence type="ECO:0000256" key="7">
    <source>
        <dbReference type="ARBA" id="ARBA00023004"/>
    </source>
</evidence>
<dbReference type="Gene3D" id="2.40.40.20">
    <property type="match status" value="1"/>
</dbReference>
<reference evidence="15" key="1">
    <citation type="journal article" date="2019" name="Int. J. Syst. Evol. Microbiol.">
        <title>The Global Catalogue of Microorganisms (GCM) 10K type strain sequencing project: providing services to taxonomists for standard genome sequencing and annotation.</title>
        <authorList>
            <consortium name="The Broad Institute Genomics Platform"/>
            <consortium name="The Broad Institute Genome Sequencing Center for Infectious Disease"/>
            <person name="Wu L."/>
            <person name="Ma J."/>
        </authorList>
    </citation>
    <scope>NUCLEOTIDE SEQUENCE [LARGE SCALE GENOMIC DNA]</scope>
    <source>
        <strain evidence="15">CGMCC 1.12477</strain>
    </source>
</reference>
<evidence type="ECO:0000256" key="2">
    <source>
        <dbReference type="ARBA" id="ARBA00022485"/>
    </source>
</evidence>
<evidence type="ECO:0000259" key="12">
    <source>
        <dbReference type="PROSITE" id="PS51669"/>
    </source>
</evidence>
<dbReference type="EMBL" id="JBHUGD010000004">
    <property type="protein sequence ID" value="MFD1949007.1"/>
    <property type="molecule type" value="Genomic_DNA"/>
</dbReference>
<feature type="compositionally biased region" description="Basic and acidic residues" evidence="9">
    <location>
        <begin position="935"/>
        <end position="967"/>
    </location>
</feature>
<feature type="compositionally biased region" description="Basic and acidic residues" evidence="9">
    <location>
        <begin position="990"/>
        <end position="999"/>
    </location>
</feature>
<sequence length="1010" mass="111461">MPRPTACTVEVDGRPVDAEAGRPLIEALSPHDQPGEFPRACYHPALGPLQTCDTCVVEVDGELVRACVTDTEDGLSVGLGGRAAEARESAAQLLLRNHVLYCTVCDHNDGSCTLKKSIESSGLTHERIPFRSKPYEVDDSHPFYRYDPDQCILCGRCVEACQDVQVTETLSIDWEAEDPRVLWDGGAPIGESSCVGCGHCVTVCPCNALMEKTMVGRAGLFTDWPEDIWHASIDLVKAVEPTTGYAPLYALSDAEATARQAATERTKTVCTYCGVGCSFDVETRGREILRIQPQYEAPANSISTCVKGKFGWDFVNAEDRLTRPLVRRGARFVEVSWEEALDEIARRLTGIIDEDGPDAVAVIGSSKATNEESYLTQKLARQVLGTHNTDNCSRYCQAPATEGLWRTVGYGGDAGSISDMERAALALVVGSNTSESHPVIAARLRRAQKLNGQQHIVADLREHEMAARADVFLRPKPGTDLVWLSAVTRHILEQGWADDEFLAERVNGLEDYRASLEPFTLDYAEERCGIPAHTLRDVAERVSHADSVVGLWAMGVTQHHMGSDTSTAVSNLLLVTGNYGRPGTGAYPLRGHNNVQGCSDFGTINSFYPGYQPVEDEAVRDKFAAAWGRELPLEPGLDNHEMVDAAYDGSLRALVVVGEELSLVDANVHYVQEALERLDFMVVSELFFSRTCEFADVILPAAASLEKDGTFTNTERRIQRLNRAMAPVGDARPDWEILQGIAAHMGHQWGFTHPSQIMDEIADLTPLFAGVRYHRLEGYNSLQWPVAEDGSDTPLLYSESFHFDDGRARLYPLGFREPQDQPSEEYPLHVNNGRSLEHFHEGNLTLRSAGLTHLVPDTWAEMTRRTAEKHGGLATGDWVRLISPHGEATVRVLLSEEVADEELWVPMQAAEINLMTSNVVDPDSHTPAYKEIAVRIERTDGPQERRGGERKGADRARKGARDAKGDPHGAPIPRHHHRYGNPTPQLGVQVERKWARDDYQDPLNHGRSND</sequence>
<evidence type="ECO:0000259" key="10">
    <source>
        <dbReference type="PROSITE" id="PS51085"/>
    </source>
</evidence>
<dbReference type="PANTHER" id="PTHR43105:SF14">
    <property type="entry name" value="FORMATE DEHYDROGENASE H"/>
    <property type="match status" value="1"/>
</dbReference>
<accession>A0ABW4TQN8</accession>
<dbReference type="Gene3D" id="3.30.70.20">
    <property type="match status" value="1"/>
</dbReference>
<dbReference type="InterPro" id="IPR041924">
    <property type="entry name" value="Formate_Dh-H_N"/>
</dbReference>
<dbReference type="InterPro" id="IPR017900">
    <property type="entry name" value="4Fe4S_Fe_S_CS"/>
</dbReference>
<dbReference type="Pfam" id="PF01568">
    <property type="entry name" value="Molydop_binding"/>
    <property type="match status" value="1"/>
</dbReference>
<dbReference type="Gene3D" id="3.40.50.740">
    <property type="match status" value="1"/>
</dbReference>
<proteinExistence type="inferred from homology"/>
<dbReference type="InterPro" id="IPR050123">
    <property type="entry name" value="Prok_molybdopt-oxidoreductase"/>
</dbReference>
<dbReference type="SUPFAM" id="SSF54292">
    <property type="entry name" value="2Fe-2S ferredoxin-like"/>
    <property type="match status" value="1"/>
</dbReference>
<keyword evidence="5" id="KW-0677">Repeat</keyword>
<dbReference type="GO" id="GO:0008863">
    <property type="term" value="F:formate dehydrogenase (NAD+) activity"/>
    <property type="evidence" value="ECO:0007669"/>
    <property type="project" value="UniProtKB-EC"/>
</dbReference>
<comment type="caution">
    <text evidence="14">The sequence shown here is derived from an EMBL/GenBank/DDBJ whole genome shotgun (WGS) entry which is preliminary data.</text>
</comment>
<dbReference type="Pfam" id="PF04879">
    <property type="entry name" value="Molybdop_Fe4S4"/>
    <property type="match status" value="1"/>
</dbReference>
<dbReference type="InterPro" id="IPR006963">
    <property type="entry name" value="Mopterin_OxRdtase_4Fe-4S_dom"/>
</dbReference>
<dbReference type="PROSITE" id="PS51669">
    <property type="entry name" value="4FE4S_MOW_BIS_MGD"/>
    <property type="match status" value="1"/>
</dbReference>
<dbReference type="InterPro" id="IPR036010">
    <property type="entry name" value="2Fe-2S_ferredoxin-like_sf"/>
</dbReference>
<dbReference type="InterPro" id="IPR009010">
    <property type="entry name" value="Asp_de-COase-like_dom_sf"/>
</dbReference>
<dbReference type="InterPro" id="IPR001041">
    <property type="entry name" value="2Fe-2S_ferredoxin-type"/>
</dbReference>
<dbReference type="PANTHER" id="PTHR43105">
    <property type="entry name" value="RESPIRATORY NITRATE REDUCTASE"/>
    <property type="match status" value="1"/>
</dbReference>
<dbReference type="Pfam" id="PF13510">
    <property type="entry name" value="Fer2_4"/>
    <property type="match status" value="1"/>
</dbReference>
<name>A0ABW4TQN8_9ACTN</name>
<dbReference type="SMART" id="SM00926">
    <property type="entry name" value="Molybdop_Fe4S4"/>
    <property type="match status" value="1"/>
</dbReference>
<dbReference type="SUPFAM" id="SSF53706">
    <property type="entry name" value="Formate dehydrogenase/DMSO reductase, domains 1-3"/>
    <property type="match status" value="1"/>
</dbReference>
<dbReference type="InterPro" id="IPR006657">
    <property type="entry name" value="MoPterin_dinucl-bd_dom"/>
</dbReference>
<dbReference type="SMART" id="SM00929">
    <property type="entry name" value="NADH-G_4Fe-4S_3"/>
    <property type="match status" value="1"/>
</dbReference>
<dbReference type="Pfam" id="PF00384">
    <property type="entry name" value="Molybdopterin"/>
    <property type="match status" value="1"/>
</dbReference>
<dbReference type="PROSITE" id="PS51379">
    <property type="entry name" value="4FE4S_FER_2"/>
    <property type="match status" value="2"/>
</dbReference>
<gene>
    <name evidence="14" type="primary">fdhF</name>
    <name evidence="14" type="ORF">ACFSDE_19545</name>
</gene>
<comment type="similarity">
    <text evidence="1">In the C-terminal section; belongs to the prokaryotic molybdopterin-containing oxidoreductase family.</text>
</comment>
<dbReference type="CDD" id="cd00207">
    <property type="entry name" value="fer2"/>
    <property type="match status" value="1"/>
</dbReference>
<dbReference type="CDD" id="cd02753">
    <property type="entry name" value="MopB_Formate-Dh-H"/>
    <property type="match status" value="1"/>
</dbReference>
<dbReference type="NCBIfam" id="TIGR01591">
    <property type="entry name" value="Fdh-alpha"/>
    <property type="match status" value="1"/>
</dbReference>
<dbReference type="InterPro" id="IPR017896">
    <property type="entry name" value="4Fe4S_Fe-S-bd"/>
</dbReference>
<dbReference type="EC" id="1.17.1.9" evidence="14"/>
<dbReference type="InterPro" id="IPR006656">
    <property type="entry name" value="Mopterin_OxRdtase"/>
</dbReference>
<dbReference type="InterPro" id="IPR019574">
    <property type="entry name" value="NADH_UbQ_OxRdtase_Gsu_4Fe4S-bd"/>
</dbReference>
<evidence type="ECO:0000256" key="6">
    <source>
        <dbReference type="ARBA" id="ARBA00023002"/>
    </source>
</evidence>
<protein>
    <submittedName>
        <fullName evidence="14">Formate dehydrogenase subunit alpha</fullName>
        <ecNumber evidence="14">1.17.1.9</ecNumber>
    </submittedName>
</protein>
<organism evidence="14 15">
    <name type="scientific">Nocardioides aestuarii</name>
    <dbReference type="NCBI Taxonomy" id="252231"/>
    <lineage>
        <taxon>Bacteria</taxon>
        <taxon>Bacillati</taxon>
        <taxon>Actinomycetota</taxon>
        <taxon>Actinomycetes</taxon>
        <taxon>Propionibacteriales</taxon>
        <taxon>Nocardioidaceae</taxon>
        <taxon>Nocardioides</taxon>
    </lineage>
</organism>
<dbReference type="PIRSF" id="PIRSF036643">
    <property type="entry name" value="FDH_alpha"/>
    <property type="match status" value="1"/>
</dbReference>
<keyword evidence="2" id="KW-0004">4Fe-4S</keyword>
<keyword evidence="15" id="KW-1185">Reference proteome</keyword>
<dbReference type="Gene3D" id="2.20.25.90">
    <property type="entry name" value="ADC-like domains"/>
    <property type="match status" value="1"/>
</dbReference>
<dbReference type="Pfam" id="PF12838">
    <property type="entry name" value="Fer4_7"/>
    <property type="match status" value="1"/>
</dbReference>
<dbReference type="PROSITE" id="PS51085">
    <property type="entry name" value="2FE2S_FER_2"/>
    <property type="match status" value="1"/>
</dbReference>
<feature type="domain" description="4Fe-4S ferredoxin-type" evidence="11">
    <location>
        <begin position="142"/>
        <end position="172"/>
    </location>
</feature>
<dbReference type="PROSITE" id="PS00490">
    <property type="entry name" value="MOLYBDOPTERIN_PROK_2"/>
    <property type="match status" value="1"/>
</dbReference>
<dbReference type="Gene3D" id="3.40.228.10">
    <property type="entry name" value="Dimethylsulfoxide Reductase, domain 2"/>
    <property type="match status" value="1"/>
</dbReference>
<feature type="domain" description="4Fe-4S His(Cys)3-ligated-type" evidence="13">
    <location>
        <begin position="82"/>
        <end position="122"/>
    </location>
</feature>
<evidence type="ECO:0000313" key="14">
    <source>
        <dbReference type="EMBL" id="MFD1949007.1"/>
    </source>
</evidence>
<dbReference type="RefSeq" id="WP_343921270.1">
    <property type="nucleotide sequence ID" value="NZ_BAAAJT010000003.1"/>
</dbReference>
<dbReference type="PROSITE" id="PS00198">
    <property type="entry name" value="4FE4S_FER_1"/>
    <property type="match status" value="1"/>
</dbReference>
<dbReference type="SUPFAM" id="SSF54862">
    <property type="entry name" value="4Fe-4S ferredoxins"/>
    <property type="match status" value="1"/>
</dbReference>
<keyword evidence="7" id="KW-0408">Iron</keyword>
<dbReference type="Pfam" id="PF10588">
    <property type="entry name" value="NADH-G_4Fe-4S_3"/>
    <property type="match status" value="1"/>
</dbReference>
<feature type="domain" description="4Fe-4S ferredoxin-type" evidence="11">
    <location>
        <begin position="185"/>
        <end position="214"/>
    </location>
</feature>
<dbReference type="SUPFAM" id="SSF50692">
    <property type="entry name" value="ADC-like"/>
    <property type="match status" value="1"/>
</dbReference>
<feature type="domain" description="2Fe-2S ferredoxin-type" evidence="10">
    <location>
        <begin position="5"/>
        <end position="83"/>
    </location>
</feature>
<dbReference type="PROSITE" id="PS51839">
    <property type="entry name" value="4FE4S_HC3"/>
    <property type="match status" value="1"/>
</dbReference>
<keyword evidence="4" id="KW-0479">Metal-binding</keyword>
<dbReference type="InterPro" id="IPR006655">
    <property type="entry name" value="Mopterin_OxRdtase_prok_CS"/>
</dbReference>
<dbReference type="InterPro" id="IPR006478">
    <property type="entry name" value="Formate_DH_asu"/>
</dbReference>
<evidence type="ECO:0000256" key="1">
    <source>
        <dbReference type="ARBA" id="ARBA00007023"/>
    </source>
</evidence>
<feature type="region of interest" description="Disordered" evidence="9">
    <location>
        <begin position="935"/>
        <end position="1010"/>
    </location>
</feature>
<evidence type="ECO:0000256" key="8">
    <source>
        <dbReference type="ARBA" id="ARBA00023014"/>
    </source>
</evidence>
<evidence type="ECO:0000256" key="3">
    <source>
        <dbReference type="ARBA" id="ARBA00022714"/>
    </source>
</evidence>
<evidence type="ECO:0000256" key="9">
    <source>
        <dbReference type="SAM" id="MobiDB-lite"/>
    </source>
</evidence>
<evidence type="ECO:0000259" key="11">
    <source>
        <dbReference type="PROSITE" id="PS51379"/>
    </source>
</evidence>
<evidence type="ECO:0000256" key="5">
    <source>
        <dbReference type="ARBA" id="ARBA00022737"/>
    </source>
</evidence>
<evidence type="ECO:0000259" key="13">
    <source>
        <dbReference type="PROSITE" id="PS51839"/>
    </source>
</evidence>
<feature type="domain" description="4Fe-4S Mo/W bis-MGD-type" evidence="12">
    <location>
        <begin position="263"/>
        <end position="319"/>
    </location>
</feature>
<dbReference type="Proteomes" id="UP001597351">
    <property type="component" value="Unassembled WGS sequence"/>
</dbReference>
<evidence type="ECO:0000256" key="4">
    <source>
        <dbReference type="ARBA" id="ARBA00022723"/>
    </source>
</evidence>
<keyword evidence="8" id="KW-0411">Iron-sulfur</keyword>
<keyword evidence="3" id="KW-0001">2Fe-2S</keyword>